<keyword evidence="2" id="KW-0547">Nucleotide-binding</keyword>
<dbReference type="InterPro" id="IPR050625">
    <property type="entry name" value="ParA/MinD_ATPase"/>
</dbReference>
<reference evidence="3" key="1">
    <citation type="submission" date="2015-03" db="EMBL/GenBank/DDBJ databases">
        <authorList>
            <person name="Urmite Genomes"/>
        </authorList>
    </citation>
    <scope>NUCLEOTIDE SEQUENCE [LARGE SCALE GENOMIC DNA]</scope>
    <source>
        <strain evidence="3">CSUR P1344</strain>
    </source>
</reference>
<dbReference type="GO" id="GO:0009898">
    <property type="term" value="C:cytoplasmic side of plasma membrane"/>
    <property type="evidence" value="ECO:0007669"/>
    <property type="project" value="TreeGrafter"/>
</dbReference>
<organism evidence="2 3">
    <name type="scientific">Mycobacterium europaeum</name>
    <dbReference type="NCBI Taxonomy" id="761804"/>
    <lineage>
        <taxon>Bacteria</taxon>
        <taxon>Bacillati</taxon>
        <taxon>Actinomycetota</taxon>
        <taxon>Actinomycetes</taxon>
        <taxon>Mycobacteriales</taxon>
        <taxon>Mycobacteriaceae</taxon>
        <taxon>Mycobacterium</taxon>
        <taxon>Mycobacterium simiae complex</taxon>
    </lineage>
</organism>
<gene>
    <name evidence="2" type="ORF">BN000_00973</name>
</gene>
<dbReference type="GO" id="GO:0016887">
    <property type="term" value="F:ATP hydrolysis activity"/>
    <property type="evidence" value="ECO:0007669"/>
    <property type="project" value="TreeGrafter"/>
</dbReference>
<dbReference type="AlphaFoldDB" id="A0A0U1CZ54"/>
<dbReference type="InterPro" id="IPR027417">
    <property type="entry name" value="P-loop_NTPase"/>
</dbReference>
<evidence type="ECO:0000313" key="2">
    <source>
        <dbReference type="EMBL" id="CQD05033.1"/>
    </source>
</evidence>
<keyword evidence="2" id="KW-0067">ATP-binding</keyword>
<dbReference type="Pfam" id="PF26563">
    <property type="entry name" value="Rv3660c_N"/>
    <property type="match status" value="1"/>
</dbReference>
<keyword evidence="3" id="KW-1185">Reference proteome</keyword>
<dbReference type="PANTHER" id="PTHR43384:SF11">
    <property type="entry name" value="SEPTUM SITE DETERMINING PROTEIN"/>
    <property type="match status" value="1"/>
</dbReference>
<keyword evidence="2" id="KW-0378">Hydrolase</keyword>
<evidence type="ECO:0000259" key="1">
    <source>
        <dbReference type="Pfam" id="PF26563"/>
    </source>
</evidence>
<dbReference type="NCBIfam" id="TIGR03815">
    <property type="entry name" value="CpaE_hom_Actino"/>
    <property type="match status" value="1"/>
</dbReference>
<dbReference type="InterPro" id="IPR059050">
    <property type="entry name" value="Rv3660c_N"/>
</dbReference>
<feature type="domain" description="Rv3660c-like CheY-like N-terminal" evidence="1">
    <location>
        <begin position="35"/>
        <end position="140"/>
    </location>
</feature>
<dbReference type="InterPro" id="IPR022521">
    <property type="entry name" value="Rv3660c"/>
</dbReference>
<protein>
    <submittedName>
        <fullName evidence="2">Helicase/secretion CpaE-like protein</fullName>
    </submittedName>
</protein>
<keyword evidence="2" id="KW-0347">Helicase</keyword>
<dbReference type="Gene3D" id="3.40.50.300">
    <property type="entry name" value="P-loop containing nucleotide triphosphate hydrolases"/>
    <property type="match status" value="1"/>
</dbReference>
<dbReference type="SUPFAM" id="SSF52540">
    <property type="entry name" value="P-loop containing nucleoside triphosphate hydrolases"/>
    <property type="match status" value="1"/>
</dbReference>
<dbReference type="OrthoDB" id="3252838at2"/>
<dbReference type="GO" id="GO:0051782">
    <property type="term" value="P:negative regulation of cell division"/>
    <property type="evidence" value="ECO:0007669"/>
    <property type="project" value="TreeGrafter"/>
</dbReference>
<accession>A0A0U1CZ54</accession>
<dbReference type="Proteomes" id="UP000199601">
    <property type="component" value="Unassembled WGS sequence"/>
</dbReference>
<dbReference type="GO" id="GO:0005829">
    <property type="term" value="C:cytosol"/>
    <property type="evidence" value="ECO:0007669"/>
    <property type="project" value="TreeGrafter"/>
</dbReference>
<dbReference type="PANTHER" id="PTHR43384">
    <property type="entry name" value="SEPTUM SITE-DETERMINING PROTEIN MIND HOMOLOG, CHLOROPLASTIC-RELATED"/>
    <property type="match status" value="1"/>
</dbReference>
<evidence type="ECO:0000313" key="3">
    <source>
        <dbReference type="Proteomes" id="UP000199601"/>
    </source>
</evidence>
<name>A0A0U1CZ54_9MYCO</name>
<dbReference type="EMBL" id="CTEC01000001">
    <property type="protein sequence ID" value="CQD05033.1"/>
    <property type="molecule type" value="Genomic_DNA"/>
</dbReference>
<dbReference type="GO" id="GO:0005524">
    <property type="term" value="F:ATP binding"/>
    <property type="evidence" value="ECO:0007669"/>
    <property type="project" value="TreeGrafter"/>
</dbReference>
<dbReference type="GO" id="GO:0004386">
    <property type="term" value="F:helicase activity"/>
    <property type="evidence" value="ECO:0007669"/>
    <property type="project" value="UniProtKB-KW"/>
</dbReference>
<proteinExistence type="predicted"/>
<sequence length="384" mass="38353">MPRLGLVSNITRPQSGCVTSTPQADVATSPGVLAVLADAELCRELDRVAAAVGVRVVHAGGAVSRKTWSAAAAVVLDEAAAERCGRAALPRRAHVTVLTAADPATATWAAAVAVGAGRVLRLPQQECGLVRALAEAADSVRDDGPRGDVVAVIGGCGGSGASSLAIAVAQAAAEALVVDLDPWGGGIDLLLGAEGVAGLRWPDLAVQSGRLAWSAVRAALPRHRGVSVLSGTRRGYEMAPGPVHAIVDAGRRGGVTVVCDLPRRLTDAAQAALDAADLVVVVSRCDVRACAATGALAPVLAAVNPNVGLVVRGPSPGGLRAAEIADITGLPLLASMRAEPRVAEQPERGGLRAGRRSALAAAARGVLAVLPRASSGPAGNGRAA</sequence>